<sequence length="205" mass="22364">MVSLQQKQILVSVEKEVVTITLNRPERGNSLNTSMIFEFLDAFNSAVANHSVRVIVLTGAGKFFCTGLDLQVGKNSAEDASSMFDIGIRLYQTIKECPKPVIAKINGPAMGGGFGLIFTTDLRIAVSNAYFSFLEVKRGLIPAIISLYIVPELGTFKTKQYMLTGERITADEAVSDKFLTCTVKDLKNLDDKVAQCAEELLSSAP</sequence>
<name>A0A9N9NDT5_9GLOM</name>
<keyword evidence="3" id="KW-1185">Reference proteome</keyword>
<accession>A0A9N9NDT5</accession>
<dbReference type="OrthoDB" id="448450at2759"/>
<dbReference type="SUPFAM" id="SSF52096">
    <property type="entry name" value="ClpP/crotonase"/>
    <property type="match status" value="1"/>
</dbReference>
<dbReference type="AlphaFoldDB" id="A0A9N9NDT5"/>
<dbReference type="InterPro" id="IPR029045">
    <property type="entry name" value="ClpP/crotonase-like_dom_sf"/>
</dbReference>
<dbReference type="PANTHER" id="PTHR42964">
    <property type="entry name" value="ENOYL-COA HYDRATASE"/>
    <property type="match status" value="1"/>
</dbReference>
<dbReference type="InterPro" id="IPR051683">
    <property type="entry name" value="Enoyl-CoA_Hydratase/Isomerase"/>
</dbReference>
<protein>
    <submittedName>
        <fullName evidence="2">11090_t:CDS:1</fullName>
    </submittedName>
</protein>
<dbReference type="InterPro" id="IPR001753">
    <property type="entry name" value="Enoyl-CoA_hydra/iso"/>
</dbReference>
<dbReference type="Pfam" id="PF00378">
    <property type="entry name" value="ECH_1"/>
    <property type="match status" value="1"/>
</dbReference>
<evidence type="ECO:0000313" key="3">
    <source>
        <dbReference type="Proteomes" id="UP000789342"/>
    </source>
</evidence>
<dbReference type="CDD" id="cd06558">
    <property type="entry name" value="crotonase-like"/>
    <property type="match status" value="1"/>
</dbReference>
<evidence type="ECO:0000313" key="2">
    <source>
        <dbReference type="EMBL" id="CAG8725239.1"/>
    </source>
</evidence>
<feature type="non-terminal residue" evidence="2">
    <location>
        <position position="205"/>
    </location>
</feature>
<proteinExistence type="inferred from homology"/>
<dbReference type="Proteomes" id="UP000789342">
    <property type="component" value="Unassembled WGS sequence"/>
</dbReference>
<gene>
    <name evidence="2" type="ORF">AMORRO_LOCUS13610</name>
</gene>
<organism evidence="2 3">
    <name type="scientific">Acaulospora morrowiae</name>
    <dbReference type="NCBI Taxonomy" id="94023"/>
    <lineage>
        <taxon>Eukaryota</taxon>
        <taxon>Fungi</taxon>
        <taxon>Fungi incertae sedis</taxon>
        <taxon>Mucoromycota</taxon>
        <taxon>Glomeromycotina</taxon>
        <taxon>Glomeromycetes</taxon>
        <taxon>Diversisporales</taxon>
        <taxon>Acaulosporaceae</taxon>
        <taxon>Acaulospora</taxon>
    </lineage>
</organism>
<dbReference type="Gene3D" id="3.90.226.10">
    <property type="entry name" value="2-enoyl-CoA Hydratase, Chain A, domain 1"/>
    <property type="match status" value="1"/>
</dbReference>
<reference evidence="2" key="1">
    <citation type="submission" date="2021-06" db="EMBL/GenBank/DDBJ databases">
        <authorList>
            <person name="Kallberg Y."/>
            <person name="Tangrot J."/>
            <person name="Rosling A."/>
        </authorList>
    </citation>
    <scope>NUCLEOTIDE SEQUENCE</scope>
    <source>
        <strain evidence="2">CL551</strain>
    </source>
</reference>
<evidence type="ECO:0000256" key="1">
    <source>
        <dbReference type="ARBA" id="ARBA00005254"/>
    </source>
</evidence>
<dbReference type="PANTHER" id="PTHR42964:SF1">
    <property type="entry name" value="POLYKETIDE BIOSYNTHESIS ENOYL-COA HYDRATASE PKSH-RELATED"/>
    <property type="match status" value="1"/>
</dbReference>
<comment type="similarity">
    <text evidence="1">Belongs to the enoyl-CoA hydratase/isomerase family.</text>
</comment>
<dbReference type="EMBL" id="CAJVPV010023984">
    <property type="protein sequence ID" value="CAG8725239.1"/>
    <property type="molecule type" value="Genomic_DNA"/>
</dbReference>
<comment type="caution">
    <text evidence="2">The sequence shown here is derived from an EMBL/GenBank/DDBJ whole genome shotgun (WGS) entry which is preliminary data.</text>
</comment>